<reference evidence="2" key="2">
    <citation type="submission" date="2021-09" db="EMBL/GenBank/DDBJ databases">
        <authorList>
            <person name="Jia N."/>
            <person name="Wang J."/>
            <person name="Shi W."/>
            <person name="Du L."/>
            <person name="Sun Y."/>
            <person name="Zhan W."/>
            <person name="Jiang J."/>
            <person name="Wang Q."/>
            <person name="Zhang B."/>
            <person name="Ji P."/>
            <person name="Sakyi L.B."/>
            <person name="Cui X."/>
            <person name="Yuan T."/>
            <person name="Jiang B."/>
            <person name="Yang W."/>
            <person name="Lam T.T.-Y."/>
            <person name="Chang Q."/>
            <person name="Ding S."/>
            <person name="Wang X."/>
            <person name="Zhu J."/>
            <person name="Ruan X."/>
            <person name="Zhao L."/>
            <person name="Wei J."/>
            <person name="Que T."/>
            <person name="Du C."/>
            <person name="Cheng J."/>
            <person name="Dai P."/>
            <person name="Han X."/>
            <person name="Huang E."/>
            <person name="Gao Y."/>
            <person name="Liu J."/>
            <person name="Shao H."/>
            <person name="Ye R."/>
            <person name="Li L."/>
            <person name="Wei W."/>
            <person name="Wang X."/>
            <person name="Wang C."/>
            <person name="Huo Q."/>
            <person name="Li W."/>
            <person name="Guo W."/>
            <person name="Chen H."/>
            <person name="Chen S."/>
            <person name="Zhou L."/>
            <person name="Zhou L."/>
            <person name="Ni X."/>
            <person name="Tian J."/>
            <person name="Zhou Y."/>
            <person name="Sheng Y."/>
            <person name="Liu T."/>
            <person name="Pan Y."/>
            <person name="Xia L."/>
            <person name="Li J."/>
            <person name="Zhao F."/>
            <person name="Cao W."/>
        </authorList>
    </citation>
    <scope>NUCLEOTIDE SEQUENCE</scope>
    <source>
        <strain evidence="2">Rmic-2018</strain>
        <tissue evidence="2">Larvae</tissue>
    </source>
</reference>
<dbReference type="Proteomes" id="UP000821866">
    <property type="component" value="Chromosome 4"/>
</dbReference>
<feature type="region of interest" description="Disordered" evidence="1">
    <location>
        <begin position="323"/>
        <end position="369"/>
    </location>
</feature>
<dbReference type="AlphaFoldDB" id="A0A9J6E071"/>
<evidence type="ECO:0000313" key="2">
    <source>
        <dbReference type="EMBL" id="KAH8027653.1"/>
    </source>
</evidence>
<feature type="compositionally biased region" description="Polar residues" evidence="1">
    <location>
        <begin position="251"/>
        <end position="262"/>
    </location>
</feature>
<feature type="region of interest" description="Disordered" evidence="1">
    <location>
        <begin position="236"/>
        <end position="311"/>
    </location>
</feature>
<proteinExistence type="predicted"/>
<accession>A0A9J6E071</accession>
<keyword evidence="3" id="KW-1185">Reference proteome</keyword>
<name>A0A9J6E071_RHIMP</name>
<sequence>MNMRDAVMEGSRKFDHLVPFMVNFEVNHHEGHHLVPFMMLRVALFLFVLSLVLMAASGFSSPLGSILSRLRSIAGYKMATAAKLASYITGERGSKDAVTAKDVAKDSYERVTVHVPSEEPEASVEVVQQAGPPLPPPPKPQELPVGGPASTDPVHDFKNQFGAGYAALDFANELQERRKAAGSVPITRPQHFDAKVEPGLQNHYKDYVAGSDTGAYGDSAQPWSQQGASHVHFEQPMEQHPHQPQTHESMNEPSSQSYSGEQHQGAMFPYTGWPAGGQPSGNAAYPHSSYHVSDATGPDSASEHATSEHHATHYDKHYEEVVPGSQVSHHSKGTPDAEPVAETADAAQASQVTYSDDPENRQAPRYRRQADIDEDEVFYVRIRHPVPKADLYLRDHEMEAEPVAECVAKIYCPMTARPTVFGPQSANVTEYLRNPEVVNGNPDMIIFKQASAAGSANEGCEALFEKCTYTTENLKEIIDGNYPN</sequence>
<reference evidence="2" key="1">
    <citation type="journal article" date="2020" name="Cell">
        <title>Large-Scale Comparative Analyses of Tick Genomes Elucidate Their Genetic Diversity and Vector Capacities.</title>
        <authorList>
            <consortium name="Tick Genome and Microbiome Consortium (TIGMIC)"/>
            <person name="Jia N."/>
            <person name="Wang J."/>
            <person name="Shi W."/>
            <person name="Du L."/>
            <person name="Sun Y."/>
            <person name="Zhan W."/>
            <person name="Jiang J.F."/>
            <person name="Wang Q."/>
            <person name="Zhang B."/>
            <person name="Ji P."/>
            <person name="Bell-Sakyi L."/>
            <person name="Cui X.M."/>
            <person name="Yuan T.T."/>
            <person name="Jiang B.G."/>
            <person name="Yang W.F."/>
            <person name="Lam T.T."/>
            <person name="Chang Q.C."/>
            <person name="Ding S.J."/>
            <person name="Wang X.J."/>
            <person name="Zhu J.G."/>
            <person name="Ruan X.D."/>
            <person name="Zhao L."/>
            <person name="Wei J.T."/>
            <person name="Ye R.Z."/>
            <person name="Que T.C."/>
            <person name="Du C.H."/>
            <person name="Zhou Y.H."/>
            <person name="Cheng J.X."/>
            <person name="Dai P.F."/>
            <person name="Guo W.B."/>
            <person name="Han X.H."/>
            <person name="Huang E.J."/>
            <person name="Li L.F."/>
            <person name="Wei W."/>
            <person name="Gao Y.C."/>
            <person name="Liu J.Z."/>
            <person name="Shao H.Z."/>
            <person name="Wang X."/>
            <person name="Wang C.C."/>
            <person name="Yang T.C."/>
            <person name="Huo Q.B."/>
            <person name="Li W."/>
            <person name="Chen H.Y."/>
            <person name="Chen S.E."/>
            <person name="Zhou L.G."/>
            <person name="Ni X.B."/>
            <person name="Tian J.H."/>
            <person name="Sheng Y."/>
            <person name="Liu T."/>
            <person name="Pan Y.S."/>
            <person name="Xia L.Y."/>
            <person name="Li J."/>
            <person name="Zhao F."/>
            <person name="Cao W.C."/>
        </authorList>
    </citation>
    <scope>NUCLEOTIDE SEQUENCE</scope>
    <source>
        <strain evidence="2">Rmic-2018</strain>
    </source>
</reference>
<gene>
    <name evidence="2" type="ORF">HPB51_007203</name>
</gene>
<feature type="compositionally biased region" description="Basic and acidic residues" evidence="1">
    <location>
        <begin position="301"/>
        <end position="311"/>
    </location>
</feature>
<protein>
    <submittedName>
        <fullName evidence="2">Uncharacterized protein</fullName>
    </submittedName>
</protein>
<comment type="caution">
    <text evidence="2">The sequence shown here is derived from an EMBL/GenBank/DDBJ whole genome shotgun (WGS) entry which is preliminary data.</text>
</comment>
<organism evidence="2 3">
    <name type="scientific">Rhipicephalus microplus</name>
    <name type="common">Cattle tick</name>
    <name type="synonym">Boophilus microplus</name>
    <dbReference type="NCBI Taxonomy" id="6941"/>
    <lineage>
        <taxon>Eukaryota</taxon>
        <taxon>Metazoa</taxon>
        <taxon>Ecdysozoa</taxon>
        <taxon>Arthropoda</taxon>
        <taxon>Chelicerata</taxon>
        <taxon>Arachnida</taxon>
        <taxon>Acari</taxon>
        <taxon>Parasitiformes</taxon>
        <taxon>Ixodida</taxon>
        <taxon>Ixodoidea</taxon>
        <taxon>Ixodidae</taxon>
        <taxon>Rhipicephalinae</taxon>
        <taxon>Rhipicephalus</taxon>
        <taxon>Boophilus</taxon>
    </lineage>
</organism>
<dbReference type="EMBL" id="JABSTU010000006">
    <property type="protein sequence ID" value="KAH8027653.1"/>
    <property type="molecule type" value="Genomic_DNA"/>
</dbReference>
<evidence type="ECO:0000256" key="1">
    <source>
        <dbReference type="SAM" id="MobiDB-lite"/>
    </source>
</evidence>
<evidence type="ECO:0000313" key="3">
    <source>
        <dbReference type="Proteomes" id="UP000821866"/>
    </source>
</evidence>